<dbReference type="GO" id="GO:0005525">
    <property type="term" value="F:GTP binding"/>
    <property type="evidence" value="ECO:0007669"/>
    <property type="project" value="InterPro"/>
</dbReference>
<dbReference type="InterPro" id="IPR027417">
    <property type="entry name" value="P-loop_NTPase"/>
</dbReference>
<dbReference type="Gene3D" id="3.40.50.300">
    <property type="entry name" value="P-loop containing nucleotide triphosphate hydrolases"/>
    <property type="match status" value="1"/>
</dbReference>
<dbReference type="Pfam" id="PF01926">
    <property type="entry name" value="MMR_HSR1"/>
    <property type="match status" value="1"/>
</dbReference>
<dbReference type="EMBL" id="FPHG01000056">
    <property type="protein sequence ID" value="SFV62841.1"/>
    <property type="molecule type" value="Genomic_DNA"/>
</dbReference>
<feature type="domain" description="G" evidence="1">
    <location>
        <begin position="41"/>
        <end position="136"/>
    </location>
</feature>
<proteinExistence type="predicted"/>
<reference evidence="2" key="1">
    <citation type="submission" date="2016-10" db="EMBL/GenBank/DDBJ databases">
        <authorList>
            <person name="de Groot N.N."/>
        </authorList>
    </citation>
    <scope>NUCLEOTIDE SEQUENCE</scope>
</reference>
<accession>A0A1W1CAW6</accession>
<dbReference type="SUPFAM" id="SSF52540">
    <property type="entry name" value="P-loop containing nucleoside triphosphate hydrolases"/>
    <property type="match status" value="1"/>
</dbReference>
<dbReference type="AlphaFoldDB" id="A0A1W1CAW6"/>
<dbReference type="InterPro" id="IPR006073">
    <property type="entry name" value="GTP-bd"/>
</dbReference>
<organism evidence="2">
    <name type="scientific">hydrothermal vent metagenome</name>
    <dbReference type="NCBI Taxonomy" id="652676"/>
    <lineage>
        <taxon>unclassified sequences</taxon>
        <taxon>metagenomes</taxon>
        <taxon>ecological metagenomes</taxon>
    </lineage>
</organism>
<evidence type="ECO:0000259" key="1">
    <source>
        <dbReference type="Pfam" id="PF01926"/>
    </source>
</evidence>
<gene>
    <name evidence="2" type="ORF">MNB_SV-9-1235</name>
</gene>
<sequence>METKNIFTDMEDDINSSKLDESTKKKLFENILKLKEQKVNLMITGATGCGKSSTINAMFNTNVAKVGVGVDPETMEIKKYELENLILWDSPGLGDGKEKDIQHSKGIIKKLNELDKDWNPLIDLVLVILDGGTRDLGTSYELINQVIIPNLGGNTEGRILIAINQADVAMKGRYWDFENNKPEQKLVEFLEEKAKSVKDRVKEATGVDVEPIYYSAGYKDGDEEQKPWNLSKLLYFIVKNTPAEKRLSYADNISSKKEMWEDDDGLKDYTKEIQSSFIETILETSKAGGDIGREIGEVFGMGKTGEAIGKVAGAVVGTIKSIGSAIGSFFGC</sequence>
<evidence type="ECO:0000313" key="2">
    <source>
        <dbReference type="EMBL" id="SFV62841.1"/>
    </source>
</evidence>
<name>A0A1W1CAW6_9ZZZZ</name>
<protein>
    <recommendedName>
        <fullName evidence="1">G domain-containing protein</fullName>
    </recommendedName>
</protein>